<comment type="caution">
    <text evidence="5">The sequence shown here is derived from an EMBL/GenBank/DDBJ whole genome shotgun (WGS) entry which is preliminary data.</text>
</comment>
<accession>A0ABX2F6D8</accession>
<dbReference type="InterPro" id="IPR025110">
    <property type="entry name" value="AMP-bd_C"/>
</dbReference>
<dbReference type="Pfam" id="PF13193">
    <property type="entry name" value="AMP-binding_C"/>
    <property type="match status" value="1"/>
</dbReference>
<evidence type="ECO:0000313" key="6">
    <source>
        <dbReference type="Proteomes" id="UP000763557"/>
    </source>
</evidence>
<dbReference type="Proteomes" id="UP000763557">
    <property type="component" value="Unassembled WGS sequence"/>
</dbReference>
<evidence type="ECO:0000313" key="5">
    <source>
        <dbReference type="EMBL" id="NRN66919.1"/>
    </source>
</evidence>
<dbReference type="Pfam" id="PF00501">
    <property type="entry name" value="AMP-binding"/>
    <property type="match status" value="2"/>
</dbReference>
<evidence type="ECO:0000256" key="1">
    <source>
        <dbReference type="ARBA" id="ARBA00006432"/>
    </source>
</evidence>
<name>A0ABX2F6D8_9PSEU</name>
<sequence>MAYAKITAAGSEEVQRRAAGGLRAAGLDVGDRVVLSLPTSGVLLAVALGALRSGVVPVMLDPALTATEHAELVADAEAALVVNDQDTLRKVVQGPATELADVPLARPMHYTSGTSGRRKGVWSGVLDETAARALFTEEVELWQFDAADRHLVLGPLYHSAPLRFATHTLLSGGSVLLPDRFDPAAAIAAMAEFRPTTAFCAPTHLKRIFAAGSPSTGSFRLLAHAGEACPDDLKRRVIDTFPADSVVEFYGSTEAQFTVCRTSEWLSRPGTVGRARPGRRLTVDAEGVIWCEVPEHARFSYWRAPDKTAAAWRGARLTVRDTGRLDDDGYLYLDGRRDDLIITGGVNVYPLEIERVLNACPGVRESAVFGVADEHWGQRVCAAVVGDVTTADLAEYAKAGLAPAKRPKDYHLVDELPTSANGKVSRRALPGMFSR</sequence>
<feature type="domain" description="AMP-binding enzyme C-terminal" evidence="4">
    <location>
        <begin position="352"/>
        <end position="423"/>
    </location>
</feature>
<dbReference type="GO" id="GO:0016874">
    <property type="term" value="F:ligase activity"/>
    <property type="evidence" value="ECO:0007669"/>
    <property type="project" value="UniProtKB-KW"/>
</dbReference>
<dbReference type="PANTHER" id="PTHR43201:SF5">
    <property type="entry name" value="MEDIUM-CHAIN ACYL-COA LIGASE ACSF2, MITOCHONDRIAL"/>
    <property type="match status" value="1"/>
</dbReference>
<keyword evidence="2 5" id="KW-0436">Ligase</keyword>
<evidence type="ECO:0000259" key="3">
    <source>
        <dbReference type="Pfam" id="PF00501"/>
    </source>
</evidence>
<dbReference type="InterPro" id="IPR000873">
    <property type="entry name" value="AMP-dep_synth/lig_dom"/>
</dbReference>
<dbReference type="PANTHER" id="PTHR43201">
    <property type="entry name" value="ACYL-COA SYNTHETASE"/>
    <property type="match status" value="1"/>
</dbReference>
<dbReference type="Gene3D" id="3.40.50.12780">
    <property type="entry name" value="N-terminal domain of ligase-like"/>
    <property type="match status" value="1"/>
</dbReference>
<dbReference type="InterPro" id="IPR045851">
    <property type="entry name" value="AMP-bd_C_sf"/>
</dbReference>
<feature type="domain" description="AMP-dependent synthetase/ligase" evidence="3">
    <location>
        <begin position="109"/>
        <end position="283"/>
    </location>
</feature>
<organism evidence="5 6">
    <name type="scientific">Kibdelosporangium persicum</name>
    <dbReference type="NCBI Taxonomy" id="2698649"/>
    <lineage>
        <taxon>Bacteria</taxon>
        <taxon>Bacillati</taxon>
        <taxon>Actinomycetota</taxon>
        <taxon>Actinomycetes</taxon>
        <taxon>Pseudonocardiales</taxon>
        <taxon>Pseudonocardiaceae</taxon>
        <taxon>Kibdelosporangium</taxon>
    </lineage>
</organism>
<keyword evidence="6" id="KW-1185">Reference proteome</keyword>
<protein>
    <submittedName>
        <fullName evidence="5">AMP-dependent Acyl-CoA synthetase and ligase</fullName>
    </submittedName>
</protein>
<dbReference type="SUPFAM" id="SSF56801">
    <property type="entry name" value="Acetyl-CoA synthetase-like"/>
    <property type="match status" value="1"/>
</dbReference>
<evidence type="ECO:0000256" key="2">
    <source>
        <dbReference type="ARBA" id="ARBA00022598"/>
    </source>
</evidence>
<comment type="similarity">
    <text evidence="1">Belongs to the ATP-dependent AMP-binding enzyme family.</text>
</comment>
<evidence type="ECO:0000259" key="4">
    <source>
        <dbReference type="Pfam" id="PF13193"/>
    </source>
</evidence>
<dbReference type="Gene3D" id="3.30.300.30">
    <property type="match status" value="1"/>
</dbReference>
<dbReference type="RefSeq" id="WP_173133812.1">
    <property type="nucleotide sequence ID" value="NZ_CBCSGW010000001.1"/>
</dbReference>
<proteinExistence type="inferred from homology"/>
<dbReference type="EMBL" id="JAAATY010000012">
    <property type="protein sequence ID" value="NRN66919.1"/>
    <property type="molecule type" value="Genomic_DNA"/>
</dbReference>
<gene>
    <name evidence="5" type="ORF">GC106_41520</name>
</gene>
<dbReference type="InterPro" id="IPR042099">
    <property type="entry name" value="ANL_N_sf"/>
</dbReference>
<reference evidence="5 6" key="1">
    <citation type="submission" date="2020-01" db="EMBL/GenBank/DDBJ databases">
        <title>Kibdelosporangium persica a novel Actinomycetes from a hot desert in Iran.</title>
        <authorList>
            <person name="Safaei N."/>
            <person name="Zaburannyi N."/>
            <person name="Mueller R."/>
            <person name="Wink J."/>
        </authorList>
    </citation>
    <scope>NUCLEOTIDE SEQUENCE [LARGE SCALE GENOMIC DNA]</scope>
    <source>
        <strain evidence="5 6">4NS15</strain>
    </source>
</reference>
<feature type="domain" description="AMP-dependent synthetase/ligase" evidence="3">
    <location>
        <begin position="12"/>
        <end position="88"/>
    </location>
</feature>